<accession>A0A519BMN8</accession>
<gene>
    <name evidence="4 6" type="primary">ureA</name>
    <name evidence="6" type="ORF">EVG15_05745</name>
</gene>
<dbReference type="UniPathway" id="UPA00258">
    <property type="reaction ID" value="UER00370"/>
</dbReference>
<comment type="pathway">
    <text evidence="4">Nitrogen metabolism; urea degradation; CO(2) and NH(3) from urea (urease route): step 1/1.</text>
</comment>
<dbReference type="CDD" id="cd00390">
    <property type="entry name" value="Urease_gamma"/>
    <property type="match status" value="1"/>
</dbReference>
<comment type="subcellular location">
    <subcellularLocation>
        <location evidence="4 5">Cytoplasm</location>
    </subcellularLocation>
</comment>
<dbReference type="PANTHER" id="PTHR33569:SF1">
    <property type="entry name" value="UREASE"/>
    <property type="match status" value="1"/>
</dbReference>
<evidence type="ECO:0000256" key="2">
    <source>
        <dbReference type="ARBA" id="ARBA00022801"/>
    </source>
</evidence>
<dbReference type="NCBIfam" id="NF009712">
    <property type="entry name" value="PRK13241.1"/>
    <property type="match status" value="1"/>
</dbReference>
<dbReference type="Pfam" id="PF00547">
    <property type="entry name" value="Urease_gamma"/>
    <property type="match status" value="1"/>
</dbReference>
<dbReference type="PIRSF" id="PIRSF001223">
    <property type="entry name" value="Urease_gamma"/>
    <property type="match status" value="1"/>
</dbReference>
<dbReference type="EC" id="3.5.1.5" evidence="4 5"/>
<comment type="caution">
    <text evidence="6">The sequence shown here is derived from an EMBL/GenBank/DDBJ whole genome shotgun (WGS) entry which is preliminary data.</text>
</comment>
<reference evidence="6 7" key="1">
    <citation type="journal article" date="2019" name="ISME J.">
        <title>Insights into ecological role of a new deltaproteobacterial order Candidatus Acidulodesulfobacterales by metagenomics and metatranscriptomics.</title>
        <authorList>
            <person name="Tan S."/>
            <person name="Liu J."/>
            <person name="Fang Y."/>
            <person name="Hedlund B.P."/>
            <person name="Lian Z.H."/>
            <person name="Huang L.Y."/>
            <person name="Li J.T."/>
            <person name="Huang L.N."/>
            <person name="Li W.J."/>
            <person name="Jiang H.C."/>
            <person name="Dong H.L."/>
            <person name="Shu W.S."/>
        </authorList>
    </citation>
    <scope>NUCLEOTIDE SEQUENCE [LARGE SCALE GENOMIC DNA]</scope>
    <source>
        <strain evidence="6">AP1</strain>
    </source>
</reference>
<name>A0A519BMN8_9DELT</name>
<dbReference type="HAMAP" id="MF_00739">
    <property type="entry name" value="Urease_gamma"/>
    <property type="match status" value="1"/>
</dbReference>
<dbReference type="InterPro" id="IPR036463">
    <property type="entry name" value="Urease_gamma_sf"/>
</dbReference>
<dbReference type="InterPro" id="IPR012010">
    <property type="entry name" value="Urease_gamma"/>
</dbReference>
<comment type="similarity">
    <text evidence="4 5">Belongs to the urease gamma subunit family.</text>
</comment>
<dbReference type="EMBL" id="SGBB01000008">
    <property type="protein sequence ID" value="RZD18532.1"/>
    <property type="molecule type" value="Genomic_DNA"/>
</dbReference>
<evidence type="ECO:0000256" key="5">
    <source>
        <dbReference type="RuleBase" id="RU003850"/>
    </source>
</evidence>
<dbReference type="AlphaFoldDB" id="A0A519BMN8"/>
<comment type="subunit">
    <text evidence="4">Heterotrimer of UreA (gamma), UreB (beta) and UreC (alpha) subunits. Three heterotrimers associate to form the active enzyme.</text>
</comment>
<keyword evidence="2 4" id="KW-0378">Hydrolase</keyword>
<evidence type="ECO:0000256" key="4">
    <source>
        <dbReference type="HAMAP-Rule" id="MF_00739"/>
    </source>
</evidence>
<dbReference type="InterPro" id="IPR050069">
    <property type="entry name" value="Urease_subunit"/>
</dbReference>
<dbReference type="PANTHER" id="PTHR33569">
    <property type="entry name" value="UREASE"/>
    <property type="match status" value="1"/>
</dbReference>
<organism evidence="6 7">
    <name type="scientific">Candidatus Acididesulfobacter diazotrophicus</name>
    <dbReference type="NCBI Taxonomy" id="2597226"/>
    <lineage>
        <taxon>Bacteria</taxon>
        <taxon>Deltaproteobacteria</taxon>
        <taxon>Candidatus Acidulodesulfobacterales</taxon>
        <taxon>Candidatus Acididesulfobacter</taxon>
    </lineage>
</organism>
<dbReference type="Proteomes" id="UP000319296">
    <property type="component" value="Unassembled WGS sequence"/>
</dbReference>
<dbReference type="InterPro" id="IPR002026">
    <property type="entry name" value="Urease_gamma/gamma-beta_su"/>
</dbReference>
<keyword evidence="1 4" id="KW-0963">Cytoplasm</keyword>
<evidence type="ECO:0000313" key="7">
    <source>
        <dbReference type="Proteomes" id="UP000319296"/>
    </source>
</evidence>
<protein>
    <recommendedName>
        <fullName evidence="4 5">Urease subunit gamma</fullName>
        <ecNumber evidence="4 5">3.5.1.5</ecNumber>
    </recommendedName>
    <alternativeName>
        <fullName evidence="4">Urea amidohydrolase subunit gamma</fullName>
    </alternativeName>
</protein>
<dbReference type="NCBIfam" id="TIGR00193">
    <property type="entry name" value="urease_gam"/>
    <property type="match status" value="1"/>
</dbReference>
<dbReference type="GO" id="GO:0016151">
    <property type="term" value="F:nickel cation binding"/>
    <property type="evidence" value="ECO:0007669"/>
    <property type="project" value="InterPro"/>
</dbReference>
<dbReference type="GO" id="GO:0009039">
    <property type="term" value="F:urease activity"/>
    <property type="evidence" value="ECO:0007669"/>
    <property type="project" value="UniProtKB-UniRule"/>
</dbReference>
<dbReference type="SUPFAM" id="SSF54111">
    <property type="entry name" value="Urease, gamma-subunit"/>
    <property type="match status" value="1"/>
</dbReference>
<dbReference type="GO" id="GO:0005737">
    <property type="term" value="C:cytoplasm"/>
    <property type="evidence" value="ECO:0007669"/>
    <property type="project" value="UniProtKB-SubCell"/>
</dbReference>
<dbReference type="Gene3D" id="3.30.280.10">
    <property type="entry name" value="Urease, gamma-like subunit"/>
    <property type="match status" value="1"/>
</dbReference>
<evidence type="ECO:0000313" key="6">
    <source>
        <dbReference type="EMBL" id="RZD18532.1"/>
    </source>
</evidence>
<comment type="catalytic activity">
    <reaction evidence="3 4 5">
        <text>urea + 2 H2O + H(+) = hydrogencarbonate + 2 NH4(+)</text>
        <dbReference type="Rhea" id="RHEA:20557"/>
        <dbReference type="ChEBI" id="CHEBI:15377"/>
        <dbReference type="ChEBI" id="CHEBI:15378"/>
        <dbReference type="ChEBI" id="CHEBI:16199"/>
        <dbReference type="ChEBI" id="CHEBI:17544"/>
        <dbReference type="ChEBI" id="CHEBI:28938"/>
        <dbReference type="EC" id="3.5.1.5"/>
    </reaction>
</comment>
<sequence>MYLTPKEKDQLLIYVAGNLAQERKDEGLKLNYPEAVALITSHIQKGIRQGKTVSELMRYGATILREEDVMEGVADMIKEIHVEGTFPDGTKLVTVHNPIR</sequence>
<evidence type="ECO:0000256" key="1">
    <source>
        <dbReference type="ARBA" id="ARBA00022490"/>
    </source>
</evidence>
<dbReference type="GO" id="GO:0043419">
    <property type="term" value="P:urea catabolic process"/>
    <property type="evidence" value="ECO:0007669"/>
    <property type="project" value="UniProtKB-UniRule"/>
</dbReference>
<evidence type="ECO:0000256" key="3">
    <source>
        <dbReference type="ARBA" id="ARBA00047778"/>
    </source>
</evidence>
<proteinExistence type="inferred from homology"/>